<dbReference type="Proteomes" id="UP001501303">
    <property type="component" value="Unassembled WGS sequence"/>
</dbReference>
<name>A0ABP5AXM8_9ACTN</name>
<feature type="region of interest" description="Disordered" evidence="1">
    <location>
        <begin position="163"/>
        <end position="220"/>
    </location>
</feature>
<dbReference type="EMBL" id="BAAAMJ010000042">
    <property type="protein sequence ID" value="GAA1925092.1"/>
    <property type="molecule type" value="Genomic_DNA"/>
</dbReference>
<protein>
    <recommendedName>
        <fullName evidence="5">Small secreted protein</fullName>
    </recommendedName>
</protein>
<accession>A0ABP5AXM8</accession>
<evidence type="ECO:0000256" key="1">
    <source>
        <dbReference type="SAM" id="MobiDB-lite"/>
    </source>
</evidence>
<gene>
    <name evidence="3" type="ORF">GCM10009716_36650</name>
</gene>
<proteinExistence type="predicted"/>
<feature type="chain" id="PRO_5045041938" description="Small secreted protein" evidence="2">
    <location>
        <begin position="24"/>
        <end position="220"/>
    </location>
</feature>
<reference evidence="4" key="1">
    <citation type="journal article" date="2019" name="Int. J. Syst. Evol. Microbiol.">
        <title>The Global Catalogue of Microorganisms (GCM) 10K type strain sequencing project: providing services to taxonomists for standard genome sequencing and annotation.</title>
        <authorList>
            <consortium name="The Broad Institute Genomics Platform"/>
            <consortium name="The Broad Institute Genome Sequencing Center for Infectious Disease"/>
            <person name="Wu L."/>
            <person name="Ma J."/>
        </authorList>
    </citation>
    <scope>NUCLEOTIDE SEQUENCE [LARGE SCALE GENOMIC DNA]</scope>
    <source>
        <strain evidence="4">JCM 13581</strain>
    </source>
</reference>
<evidence type="ECO:0000313" key="4">
    <source>
        <dbReference type="Proteomes" id="UP001501303"/>
    </source>
</evidence>
<keyword evidence="2" id="KW-0732">Signal</keyword>
<keyword evidence="4" id="KW-1185">Reference proteome</keyword>
<comment type="caution">
    <text evidence="3">The sequence shown here is derived from an EMBL/GenBank/DDBJ whole genome shotgun (WGS) entry which is preliminary data.</text>
</comment>
<organism evidence="3 4">
    <name type="scientific">Streptomyces sodiiphilus</name>
    <dbReference type="NCBI Taxonomy" id="226217"/>
    <lineage>
        <taxon>Bacteria</taxon>
        <taxon>Bacillati</taxon>
        <taxon>Actinomycetota</taxon>
        <taxon>Actinomycetes</taxon>
        <taxon>Kitasatosporales</taxon>
        <taxon>Streptomycetaceae</taxon>
        <taxon>Streptomyces</taxon>
    </lineage>
</organism>
<sequence length="220" mass="23098">MNRKLAVALSGCAVLALTLTACGDDRAEQTEAWAKNVCDGVQPQVQKIQTANMAIAEASEGDKSAAEVQEADSAAFRDIADAYAELASAVDSAGDPPVEDGEQLRQDAVGELNAIAESYGALQESIDELDTSDQAEFAEGLKGIAAELERLGETGDEALSRLQSGDLGEAMARQEGCRSTPVPSPGEEDVDEQVEEQQDGEDGDGESEDDGEDGRDEDDE</sequence>
<evidence type="ECO:0008006" key="5">
    <source>
        <dbReference type="Google" id="ProtNLM"/>
    </source>
</evidence>
<evidence type="ECO:0000313" key="3">
    <source>
        <dbReference type="EMBL" id="GAA1925092.1"/>
    </source>
</evidence>
<dbReference type="PROSITE" id="PS51257">
    <property type="entry name" value="PROKAR_LIPOPROTEIN"/>
    <property type="match status" value="1"/>
</dbReference>
<feature type="signal peptide" evidence="2">
    <location>
        <begin position="1"/>
        <end position="23"/>
    </location>
</feature>
<evidence type="ECO:0000256" key="2">
    <source>
        <dbReference type="SAM" id="SignalP"/>
    </source>
</evidence>
<dbReference type="RefSeq" id="WP_344263739.1">
    <property type="nucleotide sequence ID" value="NZ_BAAAMJ010000042.1"/>
</dbReference>
<feature type="compositionally biased region" description="Acidic residues" evidence="1">
    <location>
        <begin position="186"/>
        <end position="220"/>
    </location>
</feature>